<proteinExistence type="predicted"/>
<dbReference type="Gene3D" id="3.90.70.80">
    <property type="match status" value="1"/>
</dbReference>
<evidence type="ECO:0000259" key="1">
    <source>
        <dbReference type="PROSITE" id="PS50802"/>
    </source>
</evidence>
<organism evidence="2">
    <name type="scientific">viral metagenome</name>
    <dbReference type="NCBI Taxonomy" id="1070528"/>
    <lineage>
        <taxon>unclassified sequences</taxon>
        <taxon>metagenomes</taxon>
        <taxon>organismal metagenomes</taxon>
    </lineage>
</organism>
<dbReference type="PROSITE" id="PS50802">
    <property type="entry name" value="OTU"/>
    <property type="match status" value="1"/>
</dbReference>
<accession>A0A6C0DU28</accession>
<reference evidence="2" key="1">
    <citation type="journal article" date="2020" name="Nature">
        <title>Giant virus diversity and host interactions through global metagenomics.</title>
        <authorList>
            <person name="Schulz F."/>
            <person name="Roux S."/>
            <person name="Paez-Espino D."/>
            <person name="Jungbluth S."/>
            <person name="Walsh D.A."/>
            <person name="Denef V.J."/>
            <person name="McMahon K.D."/>
            <person name="Konstantinidis K.T."/>
            <person name="Eloe-Fadrosh E.A."/>
            <person name="Kyrpides N.C."/>
            <person name="Woyke T."/>
        </authorList>
    </citation>
    <scope>NUCLEOTIDE SEQUENCE</scope>
    <source>
        <strain evidence="2">GVMAG-M-3300023174-60</strain>
    </source>
</reference>
<dbReference type="Pfam" id="PF02338">
    <property type="entry name" value="OTU"/>
    <property type="match status" value="1"/>
</dbReference>
<dbReference type="AlphaFoldDB" id="A0A6C0DU28"/>
<sequence length="217" mass="24921">MLSKIIRRKRPQVAPNANLEHKNPNVERIKAYQLVEGFTRVPVASDGNCFYTATGFFCGLNATEMRALIMKYFIFKKAEYSILFESEADFMKAVKLNSNPRVWNSELCDIAPHVTAQILQRDIIIHNYNGRIIDEIHTPVEGAARRAAHPPLHLFRSNNHYEILLTNDKKPNKNIYPLPDVSEFYGVIDLTFSDDEEPDIEDEPSDAEEEEVCIIRI</sequence>
<feature type="domain" description="OTU" evidence="1">
    <location>
        <begin position="38"/>
        <end position="167"/>
    </location>
</feature>
<dbReference type="EMBL" id="MN739677">
    <property type="protein sequence ID" value="QHT20011.1"/>
    <property type="molecule type" value="Genomic_DNA"/>
</dbReference>
<protein>
    <recommendedName>
        <fullName evidence="1">OTU domain-containing protein</fullName>
    </recommendedName>
</protein>
<dbReference type="InterPro" id="IPR003323">
    <property type="entry name" value="OTU_dom"/>
</dbReference>
<name>A0A6C0DU28_9ZZZZ</name>
<evidence type="ECO:0000313" key="2">
    <source>
        <dbReference type="EMBL" id="QHT20011.1"/>
    </source>
</evidence>
<dbReference type="CDD" id="cd22744">
    <property type="entry name" value="OTU"/>
    <property type="match status" value="1"/>
</dbReference>